<comment type="caution">
    <text evidence="2">The sequence shown here is derived from an EMBL/GenBank/DDBJ whole genome shotgun (WGS) entry which is preliminary data.</text>
</comment>
<gene>
    <name evidence="2" type="ORF">CPB83DRAFT_887488</name>
</gene>
<organism evidence="2 3">
    <name type="scientific">Crepidotus variabilis</name>
    <dbReference type="NCBI Taxonomy" id="179855"/>
    <lineage>
        <taxon>Eukaryota</taxon>
        <taxon>Fungi</taxon>
        <taxon>Dikarya</taxon>
        <taxon>Basidiomycota</taxon>
        <taxon>Agaricomycotina</taxon>
        <taxon>Agaricomycetes</taxon>
        <taxon>Agaricomycetidae</taxon>
        <taxon>Agaricales</taxon>
        <taxon>Agaricineae</taxon>
        <taxon>Crepidotaceae</taxon>
        <taxon>Crepidotus</taxon>
    </lineage>
</organism>
<dbReference type="Proteomes" id="UP000807306">
    <property type="component" value="Unassembled WGS sequence"/>
</dbReference>
<reference evidence="2" key="1">
    <citation type="submission" date="2020-11" db="EMBL/GenBank/DDBJ databases">
        <authorList>
            <consortium name="DOE Joint Genome Institute"/>
            <person name="Ahrendt S."/>
            <person name="Riley R."/>
            <person name="Andreopoulos W."/>
            <person name="Labutti K."/>
            <person name="Pangilinan J."/>
            <person name="Ruiz-Duenas F.J."/>
            <person name="Barrasa J.M."/>
            <person name="Sanchez-Garcia M."/>
            <person name="Camarero S."/>
            <person name="Miyauchi S."/>
            <person name="Serrano A."/>
            <person name="Linde D."/>
            <person name="Babiker R."/>
            <person name="Drula E."/>
            <person name="Ayuso-Fernandez I."/>
            <person name="Pacheco R."/>
            <person name="Padilla G."/>
            <person name="Ferreira P."/>
            <person name="Barriuso J."/>
            <person name="Kellner H."/>
            <person name="Castanera R."/>
            <person name="Alfaro M."/>
            <person name="Ramirez L."/>
            <person name="Pisabarro A.G."/>
            <person name="Kuo A."/>
            <person name="Tritt A."/>
            <person name="Lipzen A."/>
            <person name="He G."/>
            <person name="Yan M."/>
            <person name="Ng V."/>
            <person name="Cullen D."/>
            <person name="Martin F."/>
            <person name="Rosso M.-N."/>
            <person name="Henrissat B."/>
            <person name="Hibbett D."/>
            <person name="Martinez A.T."/>
            <person name="Grigoriev I.V."/>
        </authorList>
    </citation>
    <scope>NUCLEOTIDE SEQUENCE</scope>
    <source>
        <strain evidence="2">CBS 506.95</strain>
    </source>
</reference>
<name>A0A9P6E4Q7_9AGAR</name>
<dbReference type="AlphaFoldDB" id="A0A9P6E4Q7"/>
<feature type="transmembrane region" description="Helical" evidence="1">
    <location>
        <begin position="207"/>
        <end position="224"/>
    </location>
</feature>
<dbReference type="OrthoDB" id="3038990at2759"/>
<dbReference type="EMBL" id="MU157942">
    <property type="protein sequence ID" value="KAF9522531.1"/>
    <property type="molecule type" value="Genomic_DNA"/>
</dbReference>
<evidence type="ECO:0000313" key="2">
    <source>
        <dbReference type="EMBL" id="KAF9522531.1"/>
    </source>
</evidence>
<evidence type="ECO:0000256" key="1">
    <source>
        <dbReference type="SAM" id="Phobius"/>
    </source>
</evidence>
<accession>A0A9P6E4Q7</accession>
<feature type="transmembrane region" description="Helical" evidence="1">
    <location>
        <begin position="54"/>
        <end position="73"/>
    </location>
</feature>
<feature type="transmembrane region" description="Helical" evidence="1">
    <location>
        <begin position="125"/>
        <end position="144"/>
    </location>
</feature>
<evidence type="ECO:0000313" key="3">
    <source>
        <dbReference type="Proteomes" id="UP000807306"/>
    </source>
</evidence>
<keyword evidence="1" id="KW-0812">Transmembrane</keyword>
<feature type="transmembrane region" description="Helical" evidence="1">
    <location>
        <begin position="93"/>
        <end position="113"/>
    </location>
</feature>
<protein>
    <submittedName>
        <fullName evidence="2">Uncharacterized protein</fullName>
    </submittedName>
</protein>
<keyword evidence="1" id="KW-0472">Membrane</keyword>
<sequence length="259" mass="29732">MDFGGYSVRIEKCIAVSSITITAWDILENLPADLRLYQDHPVRFPSLAYCASRMVTLVVFVLIALQTLALNVHYYGPNGPLSESEWLVTTVEILPYLMTIQRGLTSLVFYLRIHALYQSNYWIRGVIIVCLLGVMITTSFNFGLSGPISGVFDLLVFFVIVWKLGWCPALRQVSLQARERSHIWSFWVPFRRSAVYKITDRLLQDSLLYLLLAIAIKIPQAIYWTDMIMEEHFPAWLEKTIYLDLALNTDCLMVPRCPA</sequence>
<keyword evidence="3" id="KW-1185">Reference proteome</keyword>
<proteinExistence type="predicted"/>
<keyword evidence="1" id="KW-1133">Transmembrane helix</keyword>
<feature type="transmembrane region" description="Helical" evidence="1">
    <location>
        <begin position="150"/>
        <end position="170"/>
    </location>
</feature>